<proteinExistence type="predicted"/>
<evidence type="ECO:0000313" key="4">
    <source>
        <dbReference type="Proteomes" id="UP000660339"/>
    </source>
</evidence>
<organism evidence="3 4">
    <name type="scientific">Catellatospora methionotrophica</name>
    <dbReference type="NCBI Taxonomy" id="121620"/>
    <lineage>
        <taxon>Bacteria</taxon>
        <taxon>Bacillati</taxon>
        <taxon>Actinomycetota</taxon>
        <taxon>Actinomycetes</taxon>
        <taxon>Micromonosporales</taxon>
        <taxon>Micromonosporaceae</taxon>
        <taxon>Catellatospora</taxon>
    </lineage>
</organism>
<dbReference type="Proteomes" id="UP000660339">
    <property type="component" value="Unassembled WGS sequence"/>
</dbReference>
<dbReference type="SUPFAM" id="SSF55874">
    <property type="entry name" value="ATPase domain of HSP90 chaperone/DNA topoisomerase II/histidine kinase"/>
    <property type="match status" value="1"/>
</dbReference>
<dbReference type="InterPro" id="IPR036890">
    <property type="entry name" value="HATPase_C_sf"/>
</dbReference>
<evidence type="ECO:0000259" key="2">
    <source>
        <dbReference type="Pfam" id="PF13581"/>
    </source>
</evidence>
<accession>A0A8J3L6Y3</accession>
<dbReference type="Gene3D" id="3.30.565.10">
    <property type="entry name" value="Histidine kinase-like ATPase, C-terminal domain"/>
    <property type="match status" value="1"/>
</dbReference>
<dbReference type="InterPro" id="IPR003594">
    <property type="entry name" value="HATPase_dom"/>
</dbReference>
<name>A0A8J3L6Y3_9ACTN</name>
<gene>
    <name evidence="3" type="ORF">Cme02nite_38800</name>
</gene>
<protein>
    <recommendedName>
        <fullName evidence="2">Histidine kinase/HSP90-like ATPase domain-containing protein</fullName>
    </recommendedName>
</protein>
<dbReference type="InterPro" id="IPR050267">
    <property type="entry name" value="Anti-sigma-factor_SerPK"/>
</dbReference>
<dbReference type="EMBL" id="BONJ01000020">
    <property type="protein sequence ID" value="GIG15548.1"/>
    <property type="molecule type" value="Genomic_DNA"/>
</dbReference>
<feature type="domain" description="Histidine kinase/HSP90-like ATPase" evidence="2">
    <location>
        <begin position="22"/>
        <end position="130"/>
    </location>
</feature>
<dbReference type="CDD" id="cd16936">
    <property type="entry name" value="HATPase_RsbW-like"/>
    <property type="match status" value="1"/>
</dbReference>
<dbReference type="GO" id="GO:0004674">
    <property type="term" value="F:protein serine/threonine kinase activity"/>
    <property type="evidence" value="ECO:0007669"/>
    <property type="project" value="UniProtKB-KW"/>
</dbReference>
<evidence type="ECO:0000313" key="3">
    <source>
        <dbReference type="EMBL" id="GIG15548.1"/>
    </source>
</evidence>
<dbReference type="PANTHER" id="PTHR35526:SF3">
    <property type="entry name" value="ANTI-SIGMA-F FACTOR RSBW"/>
    <property type="match status" value="1"/>
</dbReference>
<sequence length="136" mass="14499">MRQVVRPFAPPPTGAATISFTTADDLAAVREFVGAHAHTSGLAAGRVSGLKLAMSELVTNTLRHTTGGGVVRVWADGAMIISELTDGGTFRPPTVAPPTRPVASGGWGLYITGEVCDEFLYYSRPGHTVWRLMFNR</sequence>
<comment type="caution">
    <text evidence="3">The sequence shown here is derived from an EMBL/GenBank/DDBJ whole genome shotgun (WGS) entry which is preliminary data.</text>
</comment>
<dbReference type="AlphaFoldDB" id="A0A8J3L6Y3"/>
<evidence type="ECO:0000256" key="1">
    <source>
        <dbReference type="ARBA" id="ARBA00022527"/>
    </source>
</evidence>
<reference evidence="3" key="1">
    <citation type="submission" date="2021-01" db="EMBL/GenBank/DDBJ databases">
        <title>Whole genome shotgun sequence of Catellatospora methionotrophica NBRC 14553.</title>
        <authorList>
            <person name="Komaki H."/>
            <person name="Tamura T."/>
        </authorList>
    </citation>
    <scope>NUCLEOTIDE SEQUENCE</scope>
    <source>
        <strain evidence="3">NBRC 14553</strain>
    </source>
</reference>
<dbReference type="PANTHER" id="PTHR35526">
    <property type="entry name" value="ANTI-SIGMA-F FACTOR RSBW-RELATED"/>
    <property type="match status" value="1"/>
</dbReference>
<keyword evidence="1" id="KW-0418">Kinase</keyword>
<keyword evidence="1" id="KW-0808">Transferase</keyword>
<dbReference type="RefSeq" id="WP_166379951.1">
    <property type="nucleotide sequence ID" value="NZ_BAAATT010000005.1"/>
</dbReference>
<dbReference type="Pfam" id="PF13581">
    <property type="entry name" value="HATPase_c_2"/>
    <property type="match status" value="1"/>
</dbReference>
<keyword evidence="4" id="KW-1185">Reference proteome</keyword>
<keyword evidence="1" id="KW-0723">Serine/threonine-protein kinase</keyword>